<dbReference type="EMBL" id="CDMZ01000662">
    <property type="protein sequence ID" value="CEM19017.1"/>
    <property type="molecule type" value="Genomic_DNA"/>
</dbReference>
<dbReference type="PRINTS" id="PR01415">
    <property type="entry name" value="ANKYRIN"/>
</dbReference>
<dbReference type="Gene3D" id="1.25.40.20">
    <property type="entry name" value="Ankyrin repeat-containing domain"/>
    <property type="match status" value="1"/>
</dbReference>
<dbReference type="SMART" id="SM00248">
    <property type="entry name" value="ANK"/>
    <property type="match status" value="7"/>
</dbReference>
<proteinExistence type="predicted"/>
<dbReference type="AlphaFoldDB" id="A0A0G4FVF6"/>
<protein>
    <submittedName>
        <fullName evidence="4">Uncharacterized protein</fullName>
    </submittedName>
</protein>
<evidence type="ECO:0000256" key="2">
    <source>
        <dbReference type="ARBA" id="ARBA00023043"/>
    </source>
</evidence>
<dbReference type="InterPro" id="IPR002110">
    <property type="entry name" value="Ankyrin_rpt"/>
</dbReference>
<gene>
    <name evidence="4" type="ORF">Cvel_504</name>
</gene>
<dbReference type="SUPFAM" id="SSF48403">
    <property type="entry name" value="Ankyrin repeat"/>
    <property type="match status" value="1"/>
</dbReference>
<feature type="repeat" description="ANK" evidence="3">
    <location>
        <begin position="281"/>
        <end position="313"/>
    </location>
</feature>
<evidence type="ECO:0000256" key="3">
    <source>
        <dbReference type="PROSITE-ProRule" id="PRU00023"/>
    </source>
</evidence>
<name>A0A0G4FVF6_9ALVE</name>
<accession>A0A0G4FVF6</accession>
<feature type="repeat" description="ANK" evidence="3">
    <location>
        <begin position="215"/>
        <end position="247"/>
    </location>
</feature>
<dbReference type="PROSITE" id="PS50088">
    <property type="entry name" value="ANK_REPEAT"/>
    <property type="match status" value="4"/>
</dbReference>
<dbReference type="InterPro" id="IPR036770">
    <property type="entry name" value="Ankyrin_rpt-contain_sf"/>
</dbReference>
<dbReference type="VEuPathDB" id="CryptoDB:Cvel_504"/>
<keyword evidence="1" id="KW-0677">Repeat</keyword>
<evidence type="ECO:0000256" key="1">
    <source>
        <dbReference type="ARBA" id="ARBA00022737"/>
    </source>
</evidence>
<dbReference type="PANTHER" id="PTHR24171">
    <property type="entry name" value="ANKYRIN REPEAT DOMAIN-CONTAINING PROTEIN 39-RELATED"/>
    <property type="match status" value="1"/>
</dbReference>
<dbReference type="PROSITE" id="PS50297">
    <property type="entry name" value="ANK_REP_REGION"/>
    <property type="match status" value="4"/>
</dbReference>
<keyword evidence="2 3" id="KW-0040">ANK repeat</keyword>
<organism evidence="4">
    <name type="scientific">Chromera velia CCMP2878</name>
    <dbReference type="NCBI Taxonomy" id="1169474"/>
    <lineage>
        <taxon>Eukaryota</taxon>
        <taxon>Sar</taxon>
        <taxon>Alveolata</taxon>
        <taxon>Colpodellida</taxon>
        <taxon>Chromeraceae</taxon>
        <taxon>Chromera</taxon>
    </lineage>
</organism>
<evidence type="ECO:0000313" key="4">
    <source>
        <dbReference type="EMBL" id="CEM19017.1"/>
    </source>
</evidence>
<dbReference type="PANTHER" id="PTHR24171:SF9">
    <property type="entry name" value="ANKYRIN REPEAT DOMAIN-CONTAINING PROTEIN 39"/>
    <property type="match status" value="1"/>
</dbReference>
<feature type="repeat" description="ANK" evidence="3">
    <location>
        <begin position="353"/>
        <end position="385"/>
    </location>
</feature>
<sequence>MERNAATLAPVRQGLQAIVESLQEVVAMVQNMDALLGDVKFCDLPVRDAPSSSLVVQERSISAPLPREAAALDRLTELVEDMRKGVRVELNVLMSLYYRMDLEPLFAVDIGNVIRSFQVFTAEMLREALNEFMETGERGKRDDLALILKVGAALDAVVEVPPANPEGIGDGGEGEACQETALMRAVDFGSLEAVQMLVGAGAGLEVRREGSEWEGGKRALHIACREGKPEIAEFLVCSGAEVDAVTDQGVTPLYYAAQEGLTDLVRFLLGRGADVHAKTDDGRTSIFNAIAGGHQAVVELLLDHGAKVDEKNGFGETPLFCTAHYFEEIPRDHRDIAGLLISRGADVNARSDMGLTTLHAASWNGAVGVVGVLLENGADIRNAGYTALHYAAFLVEEDSEEKEREMFEKKLRLAQLLVSKGIDVDALNENGETALDVAEARQLEDSPLLAFLRGL</sequence>
<dbReference type="Pfam" id="PF13637">
    <property type="entry name" value="Ank_4"/>
    <property type="match status" value="1"/>
</dbReference>
<dbReference type="PhylomeDB" id="A0A0G4FVF6"/>
<dbReference type="Pfam" id="PF12796">
    <property type="entry name" value="Ank_2"/>
    <property type="match status" value="2"/>
</dbReference>
<reference evidence="4" key="1">
    <citation type="submission" date="2014-11" db="EMBL/GenBank/DDBJ databases">
        <authorList>
            <person name="Otto D Thomas"/>
            <person name="Naeem Raeece"/>
        </authorList>
    </citation>
    <scope>NUCLEOTIDE SEQUENCE</scope>
</reference>
<feature type="repeat" description="ANK" evidence="3">
    <location>
        <begin position="248"/>
        <end position="280"/>
    </location>
</feature>